<dbReference type="EMBL" id="FOIS01000002">
    <property type="protein sequence ID" value="SEW01976.1"/>
    <property type="molecule type" value="Genomic_DNA"/>
</dbReference>
<feature type="transmembrane region" description="Helical" evidence="1">
    <location>
        <begin position="131"/>
        <end position="151"/>
    </location>
</feature>
<gene>
    <name evidence="2" type="ORF">SAMN05216285_1846</name>
</gene>
<keyword evidence="3" id="KW-1185">Reference proteome</keyword>
<dbReference type="STRING" id="1202768.SAMN05216285_1846"/>
<organism evidence="2 3">
    <name type="scientific">Natrinema salifodinae</name>
    <dbReference type="NCBI Taxonomy" id="1202768"/>
    <lineage>
        <taxon>Archaea</taxon>
        <taxon>Methanobacteriati</taxon>
        <taxon>Methanobacteriota</taxon>
        <taxon>Stenosarchaea group</taxon>
        <taxon>Halobacteria</taxon>
        <taxon>Halobacteriales</taxon>
        <taxon>Natrialbaceae</taxon>
        <taxon>Natrinema</taxon>
    </lineage>
</organism>
<evidence type="ECO:0000313" key="3">
    <source>
        <dbReference type="Proteomes" id="UP000183275"/>
    </source>
</evidence>
<feature type="transmembrane region" description="Helical" evidence="1">
    <location>
        <begin position="105"/>
        <end position="124"/>
    </location>
</feature>
<keyword evidence="1" id="KW-0812">Transmembrane</keyword>
<evidence type="ECO:0000313" key="2">
    <source>
        <dbReference type="EMBL" id="SEW01976.1"/>
    </source>
</evidence>
<dbReference type="eggNOG" id="ENOG502N5T2">
    <property type="taxonomic scope" value="Archaea"/>
</dbReference>
<sequence length="162" mass="16842">MDLPVLSVSSSYGGCTMSRGELSLVDSTDRPWYWYVLIGYPVLSLLGIVALARLTGGGSVLASGLGSVALLIVVTASGAVTLPALWRDVEFVATETDAWSPDRQLYVGAAIAAPLLLGVLSGLAAGFGIALAIAIVAFLLSTVTVCVAYLYNRHRTIGLLAR</sequence>
<dbReference type="Proteomes" id="UP000183275">
    <property type="component" value="Unassembled WGS sequence"/>
</dbReference>
<name>A0A1I0NL03_9EURY</name>
<feature type="transmembrane region" description="Helical" evidence="1">
    <location>
        <begin position="64"/>
        <end position="85"/>
    </location>
</feature>
<dbReference type="AlphaFoldDB" id="A0A1I0NL03"/>
<keyword evidence="1" id="KW-1133">Transmembrane helix</keyword>
<accession>A0A1I0NL03</accession>
<protein>
    <submittedName>
        <fullName evidence="2">Uncharacterized protein</fullName>
    </submittedName>
</protein>
<evidence type="ECO:0000256" key="1">
    <source>
        <dbReference type="SAM" id="Phobius"/>
    </source>
</evidence>
<keyword evidence="1" id="KW-0472">Membrane</keyword>
<reference evidence="3" key="1">
    <citation type="submission" date="2016-10" db="EMBL/GenBank/DDBJ databases">
        <authorList>
            <person name="Varghese N."/>
        </authorList>
    </citation>
    <scope>NUCLEOTIDE SEQUENCE [LARGE SCALE GENOMIC DNA]</scope>
    <source>
        <strain evidence="3">CGMCC 1.12284</strain>
    </source>
</reference>
<proteinExistence type="predicted"/>
<feature type="transmembrane region" description="Helical" evidence="1">
    <location>
        <begin position="32"/>
        <end position="52"/>
    </location>
</feature>